<dbReference type="GO" id="GO:0005829">
    <property type="term" value="C:cytosol"/>
    <property type="evidence" value="ECO:0007669"/>
    <property type="project" value="TreeGrafter"/>
</dbReference>
<feature type="compositionally biased region" description="Polar residues" evidence="3">
    <location>
        <begin position="181"/>
        <end position="192"/>
    </location>
</feature>
<dbReference type="SUPFAM" id="SSF46785">
    <property type="entry name" value="Winged helix' DNA-binding domain"/>
    <property type="match status" value="1"/>
</dbReference>
<accession>A0A9W9Y9P4</accession>
<proteinExistence type="predicted"/>
<evidence type="ECO:0000313" key="6">
    <source>
        <dbReference type="Proteomes" id="UP001163046"/>
    </source>
</evidence>
<sequence>MTEVESVPKTKLDIVEDENHITNSCEHVEEHVEVENHTGEGEENENFSENTSQKEENRNDPVEPPPPPKNPWTRHLKSNGEKEEAAKPTVVKAAKRKGKGSEFTDITNWPTPGESTASGGGKTTVIKKENAENELSGEEEENGKTTPKKKGGRQKWVPLNLEGAEGAIENSSSDGAVLDKSPTSPEATSPTAVSAKPAKSPTSRFSPGSMPGNLSPVRGGRGGRGGGRGGRGGRGRQRSPRGDGHQQMPYNAAYRQQFGYQLYNGTTYFAQPQYGNSQPPQQFGNNPPPPPQQYGNNQPYSSNFYYNSGNYMPAAAVSLDDGTLRECVKNQVEYYFSEQNLQKDLFLRRQMDSEGFIPLALIASFYRVQALTQDFNFILEALKGSEAVELTDGKIRKKDNPAVWAITPDQPITEAEMSAHMEPPKPGNRFNNIDNPSEMIKQAQKELVFNNSSNKEDIMEQQGAETKRSDPEAWTEVKRRKPSSLKIDSKTGFSNDQEELDFQFDEELEHQGKQPTICSSDWDDDSDDEIDDQDIHKIMIVTQTPPPVKKHDRTGSYVTRVKMTQELSKAINDGLYYYEQDLWDDSDDSYLNRKIVLSSSWKRVEIVSRDKFNYQRVALELPRARSFTEAEFPPPSPPITTVPHAALSPSAEVFRPRANTAPPETLSRSLPTTVPESPTDLARHGSRTPKRKDVKVAPRFFPAFSKENISDQGPKKRKTKYSQNPPVEQHVGWVMGTRDYPPPRSPSYSISEGMAPVVGSYGSTPQPIPRFQHPSHELLQDNGFTQQLYHKYHSKCLKERKKVGIGQSQEMNTMFRFWSFFLRSHFNRKMYDEFRTLAVEDAIAGYRYGLECLFRFYSYGLERRFKADLFKDFQTETMRDHDLGNLYGLEKFWAFLKYYKGKTRFEVEPELQKRLEKFKTIDDFRNDPMNQFPVDPHSNKPRSRHNSHGDKHDHHSHGSKEEQKTSKEDKKSQRSSSESSDSRRKSTERKVEKESLQEEKDKKSAATGEQSSTTAASETTSGKAASGKTSSGKTSSGKTSSGKTASSISPSGKTTSGKTTSGKTTSGVATSGAAASSERTDAATGSLNKQQSSEACAPASGKAASS</sequence>
<keyword evidence="5" id="KW-0687">Ribonucleoprotein</keyword>
<dbReference type="PROSITE" id="PS00018">
    <property type="entry name" value="EF_HAND_1"/>
    <property type="match status" value="1"/>
</dbReference>
<gene>
    <name evidence="5" type="primary">LARP1B</name>
    <name evidence="5" type="ORF">OS493_026640</name>
</gene>
<dbReference type="SMART" id="SM00715">
    <property type="entry name" value="LA"/>
    <property type="match status" value="1"/>
</dbReference>
<dbReference type="GO" id="GO:1990904">
    <property type="term" value="C:ribonucleoprotein complex"/>
    <property type="evidence" value="ECO:0007669"/>
    <property type="project" value="UniProtKB-KW"/>
</dbReference>
<evidence type="ECO:0000256" key="2">
    <source>
        <dbReference type="PROSITE-ProRule" id="PRU00332"/>
    </source>
</evidence>
<dbReference type="AlphaFoldDB" id="A0A9W9Y9P4"/>
<keyword evidence="6" id="KW-1185">Reference proteome</keyword>
<feature type="region of interest" description="Disordered" evidence="3">
    <location>
        <begin position="270"/>
        <end position="298"/>
    </location>
</feature>
<dbReference type="Pfam" id="PF21071">
    <property type="entry name" value="LARP1_HEAT"/>
    <property type="match status" value="1"/>
</dbReference>
<feature type="compositionally biased region" description="Polar residues" evidence="3">
    <location>
        <begin position="104"/>
        <end position="117"/>
    </location>
</feature>
<feature type="compositionally biased region" description="Polar residues" evidence="3">
    <location>
        <begin position="1083"/>
        <end position="1094"/>
    </location>
</feature>
<dbReference type="InterPro" id="IPR006607">
    <property type="entry name" value="DM15"/>
</dbReference>
<dbReference type="GO" id="GO:0010494">
    <property type="term" value="C:cytoplasmic stress granule"/>
    <property type="evidence" value="ECO:0007669"/>
    <property type="project" value="TreeGrafter"/>
</dbReference>
<feature type="compositionally biased region" description="Polar residues" evidence="3">
    <location>
        <begin position="666"/>
        <end position="676"/>
    </location>
</feature>
<feature type="region of interest" description="Disordered" evidence="3">
    <location>
        <begin position="922"/>
        <end position="1106"/>
    </location>
</feature>
<feature type="region of interest" description="Disordered" evidence="3">
    <location>
        <begin position="657"/>
        <end position="691"/>
    </location>
</feature>
<feature type="compositionally biased region" description="Basic and acidic residues" evidence="3">
    <location>
        <begin position="980"/>
        <end position="1004"/>
    </location>
</feature>
<feature type="region of interest" description="Disordered" evidence="3">
    <location>
        <begin position="457"/>
        <end position="491"/>
    </location>
</feature>
<dbReference type="EMBL" id="MU827800">
    <property type="protein sequence ID" value="KAJ7327761.1"/>
    <property type="molecule type" value="Genomic_DNA"/>
</dbReference>
<dbReference type="SMART" id="SM00684">
    <property type="entry name" value="DM15"/>
    <property type="match status" value="3"/>
</dbReference>
<dbReference type="InterPro" id="IPR036388">
    <property type="entry name" value="WH-like_DNA-bd_sf"/>
</dbReference>
<dbReference type="PROSITE" id="PS50961">
    <property type="entry name" value="HTH_LA"/>
    <property type="match status" value="1"/>
</dbReference>
<dbReference type="PANTHER" id="PTHR22792:SF132">
    <property type="entry name" value="LA-RELATED PROTEIN 1"/>
    <property type="match status" value="1"/>
</dbReference>
<evidence type="ECO:0000256" key="1">
    <source>
        <dbReference type="ARBA" id="ARBA00022884"/>
    </source>
</evidence>
<dbReference type="Proteomes" id="UP001163046">
    <property type="component" value="Unassembled WGS sequence"/>
</dbReference>
<dbReference type="GO" id="GO:0000339">
    <property type="term" value="F:RNA cap binding"/>
    <property type="evidence" value="ECO:0007669"/>
    <property type="project" value="InterPro"/>
</dbReference>
<evidence type="ECO:0000256" key="3">
    <source>
        <dbReference type="SAM" id="MobiDB-lite"/>
    </source>
</evidence>
<evidence type="ECO:0000259" key="4">
    <source>
        <dbReference type="PROSITE" id="PS50961"/>
    </source>
</evidence>
<feature type="compositionally biased region" description="Low complexity" evidence="3">
    <location>
        <begin position="1005"/>
        <end position="1077"/>
    </location>
</feature>
<feature type="region of interest" description="Disordered" evidence="3">
    <location>
        <begin position="1"/>
        <end position="247"/>
    </location>
</feature>
<name>A0A9W9Y9P4_9CNID</name>
<feature type="compositionally biased region" description="Basic and acidic residues" evidence="3">
    <location>
        <begin position="947"/>
        <end position="972"/>
    </location>
</feature>
<dbReference type="GO" id="GO:0048255">
    <property type="term" value="P:mRNA stabilization"/>
    <property type="evidence" value="ECO:0007669"/>
    <property type="project" value="InterPro"/>
</dbReference>
<dbReference type="Pfam" id="PF05383">
    <property type="entry name" value="La"/>
    <property type="match status" value="1"/>
</dbReference>
<keyword evidence="1 2" id="KW-0694">RNA-binding</keyword>
<dbReference type="InterPro" id="IPR045180">
    <property type="entry name" value="La_dom_prot"/>
</dbReference>
<dbReference type="Gene3D" id="1.10.10.10">
    <property type="entry name" value="Winged helix-like DNA-binding domain superfamily/Winged helix DNA-binding domain"/>
    <property type="match status" value="1"/>
</dbReference>
<dbReference type="InterPro" id="IPR006630">
    <property type="entry name" value="La_HTH"/>
</dbReference>
<dbReference type="PANTHER" id="PTHR22792">
    <property type="entry name" value="LUPUS LA PROTEIN-RELATED"/>
    <property type="match status" value="1"/>
</dbReference>
<dbReference type="OrthoDB" id="340227at2759"/>
<reference evidence="5" key="1">
    <citation type="submission" date="2023-01" db="EMBL/GenBank/DDBJ databases">
        <title>Genome assembly of the deep-sea coral Lophelia pertusa.</title>
        <authorList>
            <person name="Herrera S."/>
            <person name="Cordes E."/>
        </authorList>
    </citation>
    <scope>NUCLEOTIDE SEQUENCE</scope>
    <source>
        <strain evidence="5">USNM1676648</strain>
        <tissue evidence="5">Polyp</tissue>
    </source>
</reference>
<dbReference type="InterPro" id="IPR036390">
    <property type="entry name" value="WH_DNA-bd_sf"/>
</dbReference>
<feature type="compositionally biased region" description="Gly residues" evidence="3">
    <location>
        <begin position="219"/>
        <end position="230"/>
    </location>
</feature>
<feature type="domain" description="HTH La-type RNA-binding" evidence="4">
    <location>
        <begin position="318"/>
        <end position="407"/>
    </location>
</feature>
<dbReference type="GO" id="GO:0045727">
    <property type="term" value="P:positive regulation of translation"/>
    <property type="evidence" value="ECO:0007669"/>
    <property type="project" value="TreeGrafter"/>
</dbReference>
<evidence type="ECO:0000313" key="5">
    <source>
        <dbReference type="EMBL" id="KAJ7327761.1"/>
    </source>
</evidence>
<dbReference type="FunFam" id="1.10.10.10:FF:000131">
    <property type="entry name" value="la-related protein 1B isoform X2"/>
    <property type="match status" value="1"/>
</dbReference>
<feature type="compositionally biased region" description="Basic and acidic residues" evidence="3">
    <location>
        <begin position="52"/>
        <end position="61"/>
    </location>
</feature>
<protein>
    <submittedName>
        <fullName evidence="5">La ribonucleoprotein domain member 1B</fullName>
    </submittedName>
</protein>
<comment type="caution">
    <text evidence="5">The sequence shown here is derived from an EMBL/GenBank/DDBJ whole genome shotgun (WGS) entry which is preliminary data.</text>
</comment>
<dbReference type="InterPro" id="IPR018247">
    <property type="entry name" value="EF_Hand_1_Ca_BS"/>
</dbReference>
<feature type="compositionally biased region" description="Basic and acidic residues" evidence="3">
    <location>
        <begin position="465"/>
        <end position="477"/>
    </location>
</feature>
<feature type="compositionally biased region" description="Basic and acidic residues" evidence="3">
    <location>
        <begin position="1"/>
        <end position="40"/>
    </location>
</feature>
<organism evidence="5 6">
    <name type="scientific">Desmophyllum pertusum</name>
    <dbReference type="NCBI Taxonomy" id="174260"/>
    <lineage>
        <taxon>Eukaryota</taxon>
        <taxon>Metazoa</taxon>
        <taxon>Cnidaria</taxon>
        <taxon>Anthozoa</taxon>
        <taxon>Hexacorallia</taxon>
        <taxon>Scleractinia</taxon>
        <taxon>Caryophylliina</taxon>
        <taxon>Caryophylliidae</taxon>
        <taxon>Desmophyllum</taxon>
    </lineage>
</organism>
<feature type="compositionally biased region" description="Low complexity" evidence="3">
    <location>
        <begin position="276"/>
        <end position="285"/>
    </location>
</feature>